<comment type="caution">
    <text evidence="2">The sequence shown here is derived from an EMBL/GenBank/DDBJ whole genome shotgun (WGS) entry which is preliminary data.</text>
</comment>
<dbReference type="PANTHER" id="PTHR21301:SF12">
    <property type="match status" value="1"/>
</dbReference>
<dbReference type="EMBL" id="JALNTZ010003942">
    <property type="protein sequence ID" value="KAJ3615711.1"/>
    <property type="molecule type" value="Genomic_DNA"/>
</dbReference>
<dbReference type="Proteomes" id="UP001168821">
    <property type="component" value="Unassembled WGS sequence"/>
</dbReference>
<accession>A0AA38HGR9</accession>
<feature type="domain" description="Reverse transcriptase" evidence="1">
    <location>
        <begin position="1"/>
        <end position="116"/>
    </location>
</feature>
<protein>
    <recommendedName>
        <fullName evidence="1">Reverse transcriptase domain-containing protein</fullName>
    </recommendedName>
</protein>
<gene>
    <name evidence="2" type="ORF">Zmor_012360</name>
</gene>
<proteinExistence type="predicted"/>
<evidence type="ECO:0000313" key="2">
    <source>
        <dbReference type="EMBL" id="KAJ3615711.1"/>
    </source>
</evidence>
<dbReference type="PANTHER" id="PTHR21301">
    <property type="entry name" value="REVERSE TRANSCRIPTASE"/>
    <property type="match status" value="1"/>
</dbReference>
<name>A0AA38HGR9_9CUCU</name>
<dbReference type="PROSITE" id="PS50878">
    <property type="entry name" value="RT_POL"/>
    <property type="match status" value="1"/>
</dbReference>
<organism evidence="2 3">
    <name type="scientific">Zophobas morio</name>
    <dbReference type="NCBI Taxonomy" id="2755281"/>
    <lineage>
        <taxon>Eukaryota</taxon>
        <taxon>Metazoa</taxon>
        <taxon>Ecdysozoa</taxon>
        <taxon>Arthropoda</taxon>
        <taxon>Hexapoda</taxon>
        <taxon>Insecta</taxon>
        <taxon>Pterygota</taxon>
        <taxon>Neoptera</taxon>
        <taxon>Endopterygota</taxon>
        <taxon>Coleoptera</taxon>
        <taxon>Polyphaga</taxon>
        <taxon>Cucujiformia</taxon>
        <taxon>Tenebrionidae</taxon>
        <taxon>Zophobas</taxon>
    </lineage>
</organism>
<dbReference type="InterPro" id="IPR000477">
    <property type="entry name" value="RT_dom"/>
</dbReference>
<dbReference type="AlphaFoldDB" id="A0AA38HGR9"/>
<reference evidence="2" key="1">
    <citation type="journal article" date="2023" name="G3 (Bethesda)">
        <title>Whole genome assemblies of Zophobas morio and Tenebrio molitor.</title>
        <authorList>
            <person name="Kaur S."/>
            <person name="Stinson S.A."/>
            <person name="diCenzo G.C."/>
        </authorList>
    </citation>
    <scope>NUCLEOTIDE SEQUENCE</scope>
    <source>
        <strain evidence="2">QUZm001</strain>
    </source>
</reference>
<evidence type="ECO:0000313" key="3">
    <source>
        <dbReference type="Proteomes" id="UP001168821"/>
    </source>
</evidence>
<keyword evidence="3" id="KW-1185">Reference proteome</keyword>
<evidence type="ECO:0000259" key="1">
    <source>
        <dbReference type="PROSITE" id="PS50878"/>
    </source>
</evidence>
<sequence length="116" mass="13341">MEAYKEIKKYILEHFVPIHGGLFVEALRLILSTGYFEFYDKLYIQTNGIPIGDPAVPSIATLYVAYYESTKLYPLLKSNLILYKRYLDDALVILKDNGRFLEKKMLAILNSISGLK</sequence>